<feature type="signal peptide" evidence="2">
    <location>
        <begin position="1"/>
        <end position="22"/>
    </location>
</feature>
<keyword evidence="4" id="KW-1185">Reference proteome</keyword>
<evidence type="ECO:0000313" key="3">
    <source>
        <dbReference type="EMBL" id="MBB4964495.1"/>
    </source>
</evidence>
<proteinExistence type="predicted"/>
<evidence type="ECO:0000256" key="1">
    <source>
        <dbReference type="SAM" id="MobiDB-lite"/>
    </source>
</evidence>
<sequence>MKSKLGVAALAAVSIMMFSACSKSTTDGTPTPATGRGTTAQTTSSSGDKQPTGNDLDITRYADKPCDLIKPDQLATLGNLKPGEPGKGPLGPTCTWSAQNPTRDNTYALSLVTRGNTLESMIENVKDDPVFKTTTVAGRDAYSTDNTDGTLDCGTGVKTSSKDAIFAQVTLGVEDTAKTGKSCQASERLAAIIIGNLGG</sequence>
<dbReference type="RefSeq" id="WP_184667534.1">
    <property type="nucleotide sequence ID" value="NZ_BAABAI010000031.1"/>
</dbReference>
<evidence type="ECO:0008006" key="5">
    <source>
        <dbReference type="Google" id="ProtNLM"/>
    </source>
</evidence>
<dbReference type="Proteomes" id="UP000542674">
    <property type="component" value="Unassembled WGS sequence"/>
</dbReference>
<comment type="caution">
    <text evidence="3">The sequence shown here is derived from an EMBL/GenBank/DDBJ whole genome shotgun (WGS) entry which is preliminary data.</text>
</comment>
<feature type="chain" id="PRO_5038427565" description="DUF3558 domain-containing protein" evidence="2">
    <location>
        <begin position="23"/>
        <end position="199"/>
    </location>
</feature>
<dbReference type="Pfam" id="PF12079">
    <property type="entry name" value="DUF3558"/>
    <property type="match status" value="1"/>
</dbReference>
<accession>A0A7W7T0W5</accession>
<reference evidence="3 4" key="1">
    <citation type="submission" date="2020-08" db="EMBL/GenBank/DDBJ databases">
        <title>Sequencing the genomes of 1000 actinobacteria strains.</title>
        <authorList>
            <person name="Klenk H.-P."/>
        </authorList>
    </citation>
    <scope>NUCLEOTIDE SEQUENCE [LARGE SCALE GENOMIC DNA]</scope>
    <source>
        <strain evidence="3 4">DSM 45084</strain>
    </source>
</reference>
<evidence type="ECO:0000313" key="4">
    <source>
        <dbReference type="Proteomes" id="UP000542674"/>
    </source>
</evidence>
<name>A0A7W7T0W5_9PSEU</name>
<dbReference type="EMBL" id="JACHJS010000001">
    <property type="protein sequence ID" value="MBB4964495.1"/>
    <property type="molecule type" value="Genomic_DNA"/>
</dbReference>
<feature type="region of interest" description="Disordered" evidence="1">
    <location>
        <begin position="23"/>
        <end position="56"/>
    </location>
</feature>
<protein>
    <recommendedName>
        <fullName evidence="5">DUF3558 domain-containing protein</fullName>
    </recommendedName>
</protein>
<organism evidence="3 4">
    <name type="scientific">Saccharothrix violaceirubra</name>
    <dbReference type="NCBI Taxonomy" id="413306"/>
    <lineage>
        <taxon>Bacteria</taxon>
        <taxon>Bacillati</taxon>
        <taxon>Actinomycetota</taxon>
        <taxon>Actinomycetes</taxon>
        <taxon>Pseudonocardiales</taxon>
        <taxon>Pseudonocardiaceae</taxon>
        <taxon>Saccharothrix</taxon>
    </lineage>
</organism>
<gene>
    <name evidence="3" type="ORF">F4559_001854</name>
</gene>
<dbReference type="AlphaFoldDB" id="A0A7W7T0W5"/>
<evidence type="ECO:0000256" key="2">
    <source>
        <dbReference type="SAM" id="SignalP"/>
    </source>
</evidence>
<dbReference type="InterPro" id="IPR024520">
    <property type="entry name" value="DUF3558"/>
</dbReference>
<dbReference type="PROSITE" id="PS51257">
    <property type="entry name" value="PROKAR_LIPOPROTEIN"/>
    <property type="match status" value="1"/>
</dbReference>
<feature type="compositionally biased region" description="Low complexity" evidence="1">
    <location>
        <begin position="24"/>
        <end position="48"/>
    </location>
</feature>
<keyword evidence="2" id="KW-0732">Signal</keyword>